<organism evidence="2 3">
    <name type="scientific">Trichophyton rubrum</name>
    <name type="common">Athlete's foot fungus</name>
    <name type="synonym">Epidermophyton rubrum</name>
    <dbReference type="NCBI Taxonomy" id="5551"/>
    <lineage>
        <taxon>Eukaryota</taxon>
        <taxon>Fungi</taxon>
        <taxon>Dikarya</taxon>
        <taxon>Ascomycota</taxon>
        <taxon>Pezizomycotina</taxon>
        <taxon>Eurotiomycetes</taxon>
        <taxon>Eurotiomycetidae</taxon>
        <taxon>Onygenales</taxon>
        <taxon>Arthrodermataceae</taxon>
        <taxon>Trichophyton</taxon>
    </lineage>
</organism>
<evidence type="ECO:0000313" key="3">
    <source>
        <dbReference type="Proteomes" id="UP000243015"/>
    </source>
</evidence>
<reference evidence="2 3" key="1">
    <citation type="submission" date="2016-05" db="EMBL/GenBank/DDBJ databases">
        <title>Genome sequencing of Trichophyton rubrum CMCC(F)T1i isolated from hair.</title>
        <authorList>
            <person name="Zhan P."/>
            <person name="Tao Y."/>
            <person name="Liu W."/>
        </authorList>
    </citation>
    <scope>NUCLEOTIDE SEQUENCE [LARGE SCALE GENOMIC DNA]</scope>
    <source>
        <strain evidence="3">CMCC(F)T1i</strain>
    </source>
</reference>
<evidence type="ECO:0000313" key="2">
    <source>
        <dbReference type="EMBL" id="OAL63874.1"/>
    </source>
</evidence>
<name>A0A178EUV8_TRIRU</name>
<proteinExistence type="predicted"/>
<gene>
    <name evidence="2" type="ORF">A7C99_4525</name>
</gene>
<dbReference type="EMBL" id="LHPM01000017">
    <property type="protein sequence ID" value="OAL63874.1"/>
    <property type="molecule type" value="Genomic_DNA"/>
</dbReference>
<protein>
    <submittedName>
        <fullName evidence="2">Uncharacterized protein</fullName>
    </submittedName>
</protein>
<dbReference type="Proteomes" id="UP000243015">
    <property type="component" value="Unassembled WGS sequence"/>
</dbReference>
<feature type="compositionally biased region" description="Low complexity" evidence="1">
    <location>
        <begin position="207"/>
        <end position="218"/>
    </location>
</feature>
<dbReference type="AlphaFoldDB" id="A0A178EUV8"/>
<comment type="caution">
    <text evidence="2">The sequence shown here is derived from an EMBL/GenBank/DDBJ whole genome shotgun (WGS) entry which is preliminary data.</text>
</comment>
<accession>A0A178EUV8</accession>
<sequence length="226" mass="24504">MLSLEDSLASQSTKWSVFWAIEGQSESGECRLWCRLGASMILLRLPSSMEEDLDLYGRADEFDLPTGLIQKAQPSIHALARPEILGQHYNPLDTAGKLTVGSPTSTDSTTMASCWTVSILDSEEVRLLLSSSRSEMISKDPAVIVAPVECEGQDLSRVAMETPEQSQQRSAGDNQSRLRIMRVASVATSTPSASLFRQDARQPITQASRPASACPPAADQTQALGY</sequence>
<feature type="region of interest" description="Disordered" evidence="1">
    <location>
        <begin position="191"/>
        <end position="226"/>
    </location>
</feature>
<evidence type="ECO:0000256" key="1">
    <source>
        <dbReference type="SAM" id="MobiDB-lite"/>
    </source>
</evidence>
<dbReference type="VEuPathDB" id="FungiDB:TERG_05912"/>